<sequence>MSYQQPLDSQLFGGDIKVIKEEFLHFISKYGHPSSMTYLAVVTDLDGTLLNEHHSISEYTAETLRLLKNKGIAIIFATGRAYFDVFHTVEKCGLHGGYLITSNGARVFDPQRRAIVTHDVDPEVVSELINIKLDDENQDAEDSSFATNFYRHEEWLTNRGSERMLVAYAGSGFRYKEMDLNTCPHDGVHSVFFLGEHEVLLRVEKVLESRFQGKVEHSMSHPLVLDTVRWGVNKGNAMCEVAQLLGISAKEIIAFGDGMNDLKMLQMAGKGCVMGNAQSRLKEALPHLEVIGCNTEDGVARKLRAVFGLPN</sequence>
<dbReference type="InterPro" id="IPR000150">
    <property type="entry name" value="Cof"/>
</dbReference>
<evidence type="ECO:0000256" key="2">
    <source>
        <dbReference type="ARBA" id="ARBA00022723"/>
    </source>
</evidence>
<dbReference type="VEuPathDB" id="TriTrypDB:BCY84_15784"/>
<gene>
    <name evidence="6" type="ORF">ECC02_006249</name>
</gene>
<comment type="caution">
    <text evidence="6">The sequence shown here is derived from an EMBL/GenBank/DDBJ whole genome shotgun (WGS) entry which is preliminary data.</text>
</comment>
<dbReference type="CDD" id="cd07516">
    <property type="entry name" value="HAD_Pase"/>
    <property type="match status" value="1"/>
</dbReference>
<dbReference type="OMA" id="IIRHNEM"/>
<dbReference type="PROSITE" id="PS01229">
    <property type="entry name" value="COF_2"/>
    <property type="match status" value="1"/>
</dbReference>
<dbReference type="AlphaFoldDB" id="A0A7J6Y390"/>
<evidence type="ECO:0000313" key="6">
    <source>
        <dbReference type="EMBL" id="KAF5220680.1"/>
    </source>
</evidence>
<dbReference type="PANTHER" id="PTHR47267:SF5">
    <property type="entry name" value="DEHALOGENASE-LIKE HYDROLASE, PUTATIVE-RELATED"/>
    <property type="match status" value="1"/>
</dbReference>
<dbReference type="InterPro" id="IPR036412">
    <property type="entry name" value="HAD-like_sf"/>
</dbReference>
<dbReference type="SFLD" id="SFLDS00003">
    <property type="entry name" value="Haloacid_Dehalogenase"/>
    <property type="match status" value="1"/>
</dbReference>
<dbReference type="Pfam" id="PF08282">
    <property type="entry name" value="Hydrolase_3"/>
    <property type="match status" value="1"/>
</dbReference>
<evidence type="ECO:0000256" key="3">
    <source>
        <dbReference type="ARBA" id="ARBA00022801"/>
    </source>
</evidence>
<evidence type="ECO:0000256" key="1">
    <source>
        <dbReference type="ARBA" id="ARBA00001946"/>
    </source>
</evidence>
<comment type="similarity">
    <text evidence="5">Belongs to the HAD-like hydrolase superfamily. Cof family.</text>
</comment>
<evidence type="ECO:0008006" key="8">
    <source>
        <dbReference type="Google" id="ProtNLM"/>
    </source>
</evidence>
<evidence type="ECO:0000256" key="5">
    <source>
        <dbReference type="ARBA" id="ARBA00034778"/>
    </source>
</evidence>
<dbReference type="GO" id="GO:0016787">
    <property type="term" value="F:hydrolase activity"/>
    <property type="evidence" value="ECO:0007669"/>
    <property type="project" value="UniProtKB-KW"/>
</dbReference>
<dbReference type="SFLD" id="SFLDG01140">
    <property type="entry name" value="C2.B:_Phosphomannomutase_and_P"/>
    <property type="match status" value="1"/>
</dbReference>
<dbReference type="SMR" id="A0A7J6Y390"/>
<accession>A0A7J6Y390</accession>
<dbReference type="Gene3D" id="3.40.50.1000">
    <property type="entry name" value="HAD superfamily/HAD-like"/>
    <property type="match status" value="1"/>
</dbReference>
<dbReference type="SUPFAM" id="SSF56784">
    <property type="entry name" value="HAD-like"/>
    <property type="match status" value="1"/>
</dbReference>
<dbReference type="VEuPathDB" id="TriTrypDB:ECC02_006249"/>
<evidence type="ECO:0000313" key="7">
    <source>
        <dbReference type="Proteomes" id="UP000583944"/>
    </source>
</evidence>
<dbReference type="NCBIfam" id="TIGR01484">
    <property type="entry name" value="HAD-SF-IIB"/>
    <property type="match status" value="1"/>
</dbReference>
<dbReference type="PROSITE" id="PS01228">
    <property type="entry name" value="COF_1"/>
    <property type="match status" value="1"/>
</dbReference>
<name>A0A7J6Y390_TRYCR</name>
<dbReference type="GO" id="GO:0046872">
    <property type="term" value="F:metal ion binding"/>
    <property type="evidence" value="ECO:0007669"/>
    <property type="project" value="UniProtKB-KW"/>
</dbReference>
<dbReference type="Gene3D" id="3.30.1240.10">
    <property type="match status" value="1"/>
</dbReference>
<evidence type="ECO:0000256" key="4">
    <source>
        <dbReference type="ARBA" id="ARBA00022842"/>
    </source>
</evidence>
<dbReference type="NCBIfam" id="TIGR00099">
    <property type="entry name" value="Cof-subfamily"/>
    <property type="match status" value="1"/>
</dbReference>
<keyword evidence="2" id="KW-0479">Metal-binding</keyword>
<dbReference type="Proteomes" id="UP000583944">
    <property type="component" value="Unassembled WGS sequence"/>
</dbReference>
<dbReference type="InterPro" id="IPR006379">
    <property type="entry name" value="HAD-SF_hydro_IIB"/>
</dbReference>
<keyword evidence="4" id="KW-0460">Magnesium</keyword>
<organism evidence="6 7">
    <name type="scientific">Trypanosoma cruzi</name>
    <dbReference type="NCBI Taxonomy" id="5693"/>
    <lineage>
        <taxon>Eukaryota</taxon>
        <taxon>Discoba</taxon>
        <taxon>Euglenozoa</taxon>
        <taxon>Kinetoplastea</taxon>
        <taxon>Metakinetoplastina</taxon>
        <taxon>Trypanosomatida</taxon>
        <taxon>Trypanosomatidae</taxon>
        <taxon>Trypanosoma</taxon>
        <taxon>Schizotrypanum</taxon>
    </lineage>
</organism>
<comment type="cofactor">
    <cofactor evidence="1">
        <name>Mg(2+)</name>
        <dbReference type="ChEBI" id="CHEBI:18420"/>
    </cofactor>
</comment>
<dbReference type="EMBL" id="JABDHM010000047">
    <property type="protein sequence ID" value="KAF5220680.1"/>
    <property type="molecule type" value="Genomic_DNA"/>
</dbReference>
<protein>
    <recommendedName>
        <fullName evidence="8">Haloacid dehalogenase-like hydrolase</fullName>
    </recommendedName>
</protein>
<dbReference type="OrthoDB" id="27226at2759"/>
<dbReference type="PANTHER" id="PTHR47267">
    <property type="match status" value="1"/>
</dbReference>
<proteinExistence type="inferred from homology"/>
<dbReference type="InterPro" id="IPR023214">
    <property type="entry name" value="HAD_sf"/>
</dbReference>
<reference evidence="6 7" key="1">
    <citation type="journal article" date="2019" name="Genome Biol. Evol.">
        <title>Nanopore Sequencing Significantly Improves Genome Assembly of the Protozoan Parasite Trypanosoma cruzi.</title>
        <authorList>
            <person name="Diaz-Viraque F."/>
            <person name="Pita S."/>
            <person name="Greif G."/>
            <person name="de Souza R.C.M."/>
            <person name="Iraola G."/>
            <person name="Robello C."/>
        </authorList>
    </citation>
    <scope>NUCLEOTIDE SEQUENCE [LARGE SCALE GENOMIC DNA]</scope>
    <source>
        <strain evidence="6 7">Berenice</strain>
    </source>
</reference>
<keyword evidence="3" id="KW-0378">Hydrolase</keyword>